<name>A0A804MIM4_MAIZE</name>
<accession>A0A804MIM4</accession>
<dbReference type="InParanoid" id="A0A804MIM4"/>
<protein>
    <submittedName>
        <fullName evidence="2">Uncharacterized protein</fullName>
    </submittedName>
</protein>
<dbReference type="Gramene" id="Zm00001eb088650_T001">
    <property type="protein sequence ID" value="Zm00001eb088650_P001"/>
    <property type="gene ID" value="Zm00001eb088650"/>
</dbReference>
<evidence type="ECO:0000313" key="3">
    <source>
        <dbReference type="Proteomes" id="UP000007305"/>
    </source>
</evidence>
<dbReference type="EnsemblPlants" id="Zm00001eb088650_T001">
    <property type="protein sequence ID" value="Zm00001eb088650_P001"/>
    <property type="gene ID" value="Zm00001eb088650"/>
</dbReference>
<dbReference type="Proteomes" id="UP000007305">
    <property type="component" value="Chromosome 2"/>
</dbReference>
<evidence type="ECO:0000256" key="1">
    <source>
        <dbReference type="SAM" id="MobiDB-lite"/>
    </source>
</evidence>
<organism evidence="2 3">
    <name type="scientific">Zea mays</name>
    <name type="common">Maize</name>
    <dbReference type="NCBI Taxonomy" id="4577"/>
    <lineage>
        <taxon>Eukaryota</taxon>
        <taxon>Viridiplantae</taxon>
        <taxon>Streptophyta</taxon>
        <taxon>Embryophyta</taxon>
        <taxon>Tracheophyta</taxon>
        <taxon>Spermatophyta</taxon>
        <taxon>Magnoliopsida</taxon>
        <taxon>Liliopsida</taxon>
        <taxon>Poales</taxon>
        <taxon>Poaceae</taxon>
        <taxon>PACMAD clade</taxon>
        <taxon>Panicoideae</taxon>
        <taxon>Andropogonodae</taxon>
        <taxon>Andropogoneae</taxon>
        <taxon>Tripsacinae</taxon>
        <taxon>Zea</taxon>
    </lineage>
</organism>
<feature type="region of interest" description="Disordered" evidence="1">
    <location>
        <begin position="1"/>
        <end position="31"/>
    </location>
</feature>
<sequence>MAGAAARPGAAERLGVQTPARPRPAMLFPARSGMEVGSSRCARGRAVELLLARPPSAFQPRSLVRPPLLSPVSPCRSRPPASFLNARSPTFARLPWLGRAGPWPWPSSPTLPPFYPEVEESRNRTVVRLTGSR</sequence>
<reference evidence="3" key="1">
    <citation type="submission" date="2015-12" db="EMBL/GenBank/DDBJ databases">
        <title>Update maize B73 reference genome by single molecule sequencing technologies.</title>
        <authorList>
            <consortium name="Maize Genome Sequencing Project"/>
            <person name="Ware D."/>
        </authorList>
    </citation>
    <scope>NUCLEOTIDE SEQUENCE [LARGE SCALE GENOMIC DNA]</scope>
    <source>
        <strain evidence="3">cv. B73</strain>
    </source>
</reference>
<reference evidence="2" key="3">
    <citation type="submission" date="2021-05" db="UniProtKB">
        <authorList>
            <consortium name="EnsemblPlants"/>
        </authorList>
    </citation>
    <scope>IDENTIFICATION</scope>
    <source>
        <strain evidence="2">cv. B73</strain>
    </source>
</reference>
<keyword evidence="3" id="KW-1185">Reference proteome</keyword>
<proteinExistence type="predicted"/>
<evidence type="ECO:0000313" key="2">
    <source>
        <dbReference type="EnsemblPlants" id="Zm00001eb088650_P001"/>
    </source>
</evidence>
<dbReference type="AlphaFoldDB" id="A0A804MIM4"/>
<feature type="compositionally biased region" description="Low complexity" evidence="1">
    <location>
        <begin position="1"/>
        <end position="11"/>
    </location>
</feature>
<reference evidence="2" key="2">
    <citation type="submission" date="2019-07" db="EMBL/GenBank/DDBJ databases">
        <authorList>
            <person name="Seetharam A."/>
            <person name="Woodhouse M."/>
            <person name="Cannon E."/>
        </authorList>
    </citation>
    <scope>NUCLEOTIDE SEQUENCE [LARGE SCALE GENOMIC DNA]</scope>
    <source>
        <strain evidence="2">cv. B73</strain>
    </source>
</reference>